<accession>A0A833N1L8</accession>
<comment type="caution">
    <text evidence="1">The sequence shown here is derived from an EMBL/GenBank/DDBJ whole genome shotgun (WGS) entry which is preliminary data.</text>
</comment>
<name>A0A833N1L8_9HYPH</name>
<gene>
    <name evidence="1" type="ORF">F8B43_5622</name>
</gene>
<sequence length="42" mass="4735">MVDVLNFVFNPPGSPSGYFDFGRRCERLGLKKFGTNRSARTP</sequence>
<dbReference type="Proteomes" id="UP000469949">
    <property type="component" value="Unassembled WGS sequence"/>
</dbReference>
<organism evidence="1 2">
    <name type="scientific">Methylorubrum populi</name>
    <dbReference type="NCBI Taxonomy" id="223967"/>
    <lineage>
        <taxon>Bacteria</taxon>
        <taxon>Pseudomonadati</taxon>
        <taxon>Pseudomonadota</taxon>
        <taxon>Alphaproteobacteria</taxon>
        <taxon>Hyphomicrobiales</taxon>
        <taxon>Methylobacteriaceae</taxon>
        <taxon>Methylorubrum</taxon>
    </lineage>
</organism>
<evidence type="ECO:0000313" key="2">
    <source>
        <dbReference type="Proteomes" id="UP000469949"/>
    </source>
</evidence>
<reference evidence="1 2" key="1">
    <citation type="submission" date="2019-10" db="EMBL/GenBank/DDBJ databases">
        <title>Draft Genome Sequence of the Caffeine Degrading Methylotroph Methylorubrum populi PINKEL.</title>
        <authorList>
            <person name="Dawson S.C."/>
            <person name="Zhang X."/>
            <person name="Wright M.E."/>
            <person name="Sharma G."/>
            <person name="Langner J.T."/>
            <person name="Ditty J.L."/>
            <person name="Subuyuj G.A."/>
        </authorList>
    </citation>
    <scope>NUCLEOTIDE SEQUENCE [LARGE SCALE GENOMIC DNA]</scope>
    <source>
        <strain evidence="1 2">Pinkel</strain>
    </source>
</reference>
<dbReference type="EMBL" id="WEKV01000024">
    <property type="protein sequence ID" value="KAB7781919.1"/>
    <property type="molecule type" value="Genomic_DNA"/>
</dbReference>
<evidence type="ECO:0000313" key="1">
    <source>
        <dbReference type="EMBL" id="KAB7781919.1"/>
    </source>
</evidence>
<dbReference type="AlphaFoldDB" id="A0A833N1L8"/>
<protein>
    <submittedName>
        <fullName evidence="1">Uncharacterized protein</fullName>
    </submittedName>
</protein>
<proteinExistence type="predicted"/>